<evidence type="ECO:0000256" key="2">
    <source>
        <dbReference type="SAM" id="SignalP"/>
    </source>
</evidence>
<organism evidence="3 4">
    <name type="scientific">Paracandidimonas soli</name>
    <dbReference type="NCBI Taxonomy" id="1917182"/>
    <lineage>
        <taxon>Bacteria</taxon>
        <taxon>Pseudomonadati</taxon>
        <taxon>Pseudomonadota</taxon>
        <taxon>Betaproteobacteria</taxon>
        <taxon>Burkholderiales</taxon>
        <taxon>Alcaligenaceae</taxon>
        <taxon>Paracandidimonas</taxon>
    </lineage>
</organism>
<evidence type="ECO:0008006" key="5">
    <source>
        <dbReference type="Google" id="ProtNLM"/>
    </source>
</evidence>
<feature type="signal peptide" evidence="2">
    <location>
        <begin position="1"/>
        <end position="27"/>
    </location>
</feature>
<dbReference type="OrthoDB" id="8688958at2"/>
<feature type="region of interest" description="Disordered" evidence="1">
    <location>
        <begin position="37"/>
        <end position="64"/>
    </location>
</feature>
<protein>
    <recommendedName>
        <fullName evidence="5">NlpE-like protein</fullName>
    </recommendedName>
</protein>
<dbReference type="Proteomes" id="UP000294692">
    <property type="component" value="Unassembled WGS sequence"/>
</dbReference>
<evidence type="ECO:0000256" key="1">
    <source>
        <dbReference type="SAM" id="MobiDB-lite"/>
    </source>
</evidence>
<dbReference type="Gene3D" id="2.40.128.300">
    <property type="match status" value="1"/>
</dbReference>
<reference evidence="3 4" key="1">
    <citation type="submission" date="2019-03" db="EMBL/GenBank/DDBJ databases">
        <title>Genomic Encyclopedia of Type Strains, Phase IV (KMG-IV): sequencing the most valuable type-strain genomes for metagenomic binning, comparative biology and taxonomic classification.</title>
        <authorList>
            <person name="Goeker M."/>
        </authorList>
    </citation>
    <scope>NUCLEOTIDE SEQUENCE [LARGE SCALE GENOMIC DNA]</scope>
    <source>
        <strain evidence="3 4">DSM 100048</strain>
    </source>
</reference>
<accession>A0A4R3V559</accession>
<keyword evidence="4" id="KW-1185">Reference proteome</keyword>
<proteinExistence type="predicted"/>
<sequence>MRPTASFPSRFQRSALAAVTASLLALAGCANEGVSRQASSSHINPTLEDAQRQARGTASARAPSQLSLGFGEGVQQQRAEQEAQAQAANEPQRETTLRALAEPRTFLGTIPCQNANCAASRISLTMSPGGHWRARITPLGGSGQQQSTTAQGCWSVVSHEPPRIILLQEKDVVLANLGFINDNVMRVNQIHGTQPTLEYRLTRQAEIDPVDELKGKPLPACSPN</sequence>
<evidence type="ECO:0000313" key="3">
    <source>
        <dbReference type="EMBL" id="TCU98493.1"/>
    </source>
</evidence>
<dbReference type="RefSeq" id="WP_132477152.1">
    <property type="nucleotide sequence ID" value="NZ_JBHRVM010000001.1"/>
</dbReference>
<gene>
    <name evidence="3" type="ORF">EV686_105194</name>
</gene>
<dbReference type="PROSITE" id="PS51257">
    <property type="entry name" value="PROKAR_LIPOPROTEIN"/>
    <property type="match status" value="1"/>
</dbReference>
<name>A0A4R3V559_9BURK</name>
<feature type="chain" id="PRO_5020319729" description="NlpE-like protein" evidence="2">
    <location>
        <begin position="28"/>
        <end position="224"/>
    </location>
</feature>
<keyword evidence="2" id="KW-0732">Signal</keyword>
<comment type="caution">
    <text evidence="3">The sequence shown here is derived from an EMBL/GenBank/DDBJ whole genome shotgun (WGS) entry which is preliminary data.</text>
</comment>
<dbReference type="InterPro" id="IPR043176">
    <property type="entry name" value="NlpE_N_sf"/>
</dbReference>
<dbReference type="AlphaFoldDB" id="A0A4R3V559"/>
<dbReference type="EMBL" id="SMBX01000005">
    <property type="protein sequence ID" value="TCU98493.1"/>
    <property type="molecule type" value="Genomic_DNA"/>
</dbReference>
<evidence type="ECO:0000313" key="4">
    <source>
        <dbReference type="Proteomes" id="UP000294692"/>
    </source>
</evidence>